<reference evidence="1" key="1">
    <citation type="submission" date="2014-10" db="EMBL/GenBank/DDBJ databases">
        <title>Genome sequencing of Vibrio caribbeanicus T14.</title>
        <authorList>
            <person name="Chan K.-G."/>
            <person name="Mohamad N.I."/>
        </authorList>
    </citation>
    <scope>NUCLEOTIDE SEQUENCE</scope>
    <source>
        <strain evidence="1">T14</strain>
    </source>
</reference>
<protein>
    <submittedName>
        <fullName evidence="1">Uncharacterized protein</fullName>
    </submittedName>
</protein>
<organism evidence="1 2">
    <name type="scientific">Vibrio caribbeanicus</name>
    <dbReference type="NCBI Taxonomy" id="701175"/>
    <lineage>
        <taxon>Bacteria</taxon>
        <taxon>Pseudomonadati</taxon>
        <taxon>Pseudomonadota</taxon>
        <taxon>Gammaproteobacteria</taxon>
        <taxon>Vibrionales</taxon>
        <taxon>Vibrionaceae</taxon>
        <taxon>Vibrio</taxon>
    </lineage>
</organism>
<gene>
    <name evidence="1" type="ORF">NM09_18635</name>
</gene>
<comment type="caution">
    <text evidence="1">The sequence shown here is derived from an EMBL/GenBank/DDBJ whole genome shotgun (WGS) entry which is preliminary data.</text>
</comment>
<name>A0ACC4NSM0_9VIBR</name>
<proteinExistence type="predicted"/>
<sequence>MNFSKKKNKLVIDFSNGKSIDEFKHDRNVIIVTDADSLNTYNVKDADDVNEELISKFIDSWLSLSDSNVFDRKASISYVYRNVIRPLSKWVSKIDCILDEYDIDEVVFTKICHSKKVFLYEAEGEVNRKWLYSSEYYISSIVKSYIERKIPDAKITYRAVTSKVKVIMSYWFRNISFVGYVFCMNFFRRALRLKSSKTILCDESAEIAVSTRSIVQSDFARRMIKSDEYGKVKIFSSEQASSLVVNSKFLESQSIPFDMASSCSIYTSMIVLVKTLISIIKVANSNIEPICLNNGGLEIDAKSIITDYLFRSYEFEIYSFSLREAVNKNKAITKIVSFDMFTPHAFYLVKNIGCEVCQVQTTLIQPMIECDFVAGSKFYFTDYTAYSDFLMVNSYLKDKLFLIDGLKYRQVSEVKNESKNLKSGIVYFSQPIEMNNEQDIISAIYKYCLNNGIPFYIKIHPRQNKDDFIGYKIFGSEVSFDDIARNYALVVTRSSSIGLDCFSYGIPVLFARTIPSIKNARISFIPDGYFGDVSTITEMVNVIENFDDLVCSFLNHSRQSLDNDLNDNIEKILS</sequence>
<evidence type="ECO:0000313" key="2">
    <source>
        <dbReference type="Proteomes" id="UP000030421"/>
    </source>
</evidence>
<dbReference type="EMBL" id="JRWR01000023">
    <property type="protein sequence ID" value="KHD23486.1"/>
    <property type="molecule type" value="Genomic_DNA"/>
</dbReference>
<keyword evidence="2" id="KW-1185">Reference proteome</keyword>
<accession>A0ACC4NSM0</accession>
<dbReference type="Proteomes" id="UP000030421">
    <property type="component" value="Unassembled WGS sequence"/>
</dbReference>
<evidence type="ECO:0000313" key="1">
    <source>
        <dbReference type="EMBL" id="KHD23486.1"/>
    </source>
</evidence>